<protein>
    <submittedName>
        <fullName evidence="1">Uncharacterized protein</fullName>
    </submittedName>
</protein>
<organism evidence="1 2">
    <name type="scientific">Rhizobium sophorae</name>
    <dbReference type="NCBI Taxonomy" id="1535242"/>
    <lineage>
        <taxon>Bacteria</taxon>
        <taxon>Pseudomonadati</taxon>
        <taxon>Pseudomonadota</taxon>
        <taxon>Alphaproteobacteria</taxon>
        <taxon>Hyphomicrobiales</taxon>
        <taxon>Rhizobiaceae</taxon>
        <taxon>Rhizobium/Agrobacterium group</taxon>
        <taxon>Rhizobium</taxon>
    </lineage>
</organism>
<evidence type="ECO:0000313" key="1">
    <source>
        <dbReference type="EMBL" id="NNU41039.1"/>
    </source>
</evidence>
<reference evidence="1 2" key="1">
    <citation type="submission" date="2020-02" db="EMBL/GenBank/DDBJ databases">
        <authorList>
            <person name="Sun Q."/>
        </authorList>
    </citation>
    <scope>NUCLEOTIDE SEQUENCE [LARGE SCALE GENOMIC DNA]</scope>
    <source>
        <strain evidence="1 2">CCBAU 03386</strain>
    </source>
</reference>
<evidence type="ECO:0000313" key="2">
    <source>
        <dbReference type="Proteomes" id="UP000519972"/>
    </source>
</evidence>
<name>A0A7Y3WIB3_9HYPH</name>
<dbReference type="EMBL" id="JABFCN010000062">
    <property type="protein sequence ID" value="NNU41039.1"/>
    <property type="molecule type" value="Genomic_DNA"/>
</dbReference>
<sequence>MSEISVHFSFPKMFRADEVVGNLTSFDVEEAKKIANRMTSQWGDQPFSFHFVRRYLKSNGNQSLEVSPTYFLGGHVRTLEDVYCDKRPDEQILVGNMRARDCRRVITTQTQPPSLFIFPDDAVLVEWQPDESECEIVMPKF</sequence>
<keyword evidence="2" id="KW-1185">Reference proteome</keyword>
<dbReference type="AlphaFoldDB" id="A0A7Y3WIB3"/>
<dbReference type="Proteomes" id="UP000519972">
    <property type="component" value="Unassembled WGS sequence"/>
</dbReference>
<gene>
    <name evidence="1" type="ORF">G9X64_32090</name>
</gene>
<proteinExistence type="predicted"/>
<comment type="caution">
    <text evidence="1">The sequence shown here is derived from an EMBL/GenBank/DDBJ whole genome shotgun (WGS) entry which is preliminary data.</text>
</comment>
<dbReference type="RefSeq" id="WP_171378157.1">
    <property type="nucleotide sequence ID" value="NZ_JABFCN010000062.1"/>
</dbReference>
<accession>A0A7Y3WIB3</accession>